<dbReference type="SUPFAM" id="SSF50156">
    <property type="entry name" value="PDZ domain-like"/>
    <property type="match status" value="2"/>
</dbReference>
<organism evidence="4">
    <name type="scientific">Hadrurus spadix</name>
    <dbReference type="NCBI Taxonomy" id="141984"/>
    <lineage>
        <taxon>Eukaryota</taxon>
        <taxon>Metazoa</taxon>
        <taxon>Ecdysozoa</taxon>
        <taxon>Arthropoda</taxon>
        <taxon>Chelicerata</taxon>
        <taxon>Arachnida</taxon>
        <taxon>Scorpiones</taxon>
        <taxon>Iurida</taxon>
        <taxon>Iuroidea</taxon>
        <taxon>Hadrurus</taxon>
    </lineage>
</organism>
<dbReference type="GO" id="GO:0005886">
    <property type="term" value="C:plasma membrane"/>
    <property type="evidence" value="ECO:0007669"/>
    <property type="project" value="TreeGrafter"/>
</dbReference>
<dbReference type="PANTHER" id="PTHR12345">
    <property type="entry name" value="SYNTENIN RELATED"/>
    <property type="match status" value="1"/>
</dbReference>
<reference evidence="4" key="1">
    <citation type="submission" date="2016-11" db="EMBL/GenBank/DDBJ databases">
        <title>Venom-gland transcriptomics and venom proteomics of the black-back scorpion (Hadrurus spadix) reveal detectability challenges and an unexplored realm of animal toxin diversity.</title>
        <authorList>
            <person name="Rokyta D.R."/>
            <person name="Ward M.J."/>
        </authorList>
    </citation>
    <scope>NUCLEOTIDE SEQUENCE</scope>
    <source>
        <tissue evidence="4">Venom gland</tissue>
    </source>
</reference>
<sequence>MSLYPSLEDMKVGQMAAAQVQTMTQHMPQLEAPQPQAPPPPPYDSSVSSLPYPISPASAADTQKLNALYPSLDEYMGLSLSQEAIAAHMPNAIAVCSPSQVAVRTPASLPMVAPLSGNSVGLKRAQVTHGIREVILCKDGNGKVGMRVQAIDKGVFVALVQANSPAALAGLRFGDQLLQIDGVTLAGFTVDKVHNLIKKASAQRIEIAVRDRPFERTITMHKDSLGHVGFVFKNGKITSIVKDSSAARNGLLIEHHLLEVNGQNVVGLKDKEITKILESGGNIITITIMPTYVYDHMIKRMATSLVKKTMDHSLPDI</sequence>
<proteinExistence type="predicted"/>
<protein>
    <submittedName>
        <fullName evidence="4">Syntenin-1</fullName>
    </submittedName>
</protein>
<keyword evidence="1" id="KW-0677">Repeat</keyword>
<feature type="region of interest" description="Disordered" evidence="2">
    <location>
        <begin position="30"/>
        <end position="50"/>
    </location>
</feature>
<dbReference type="PROSITE" id="PS50106">
    <property type="entry name" value="PDZ"/>
    <property type="match status" value="2"/>
</dbReference>
<evidence type="ECO:0000256" key="2">
    <source>
        <dbReference type="SAM" id="MobiDB-lite"/>
    </source>
</evidence>
<evidence type="ECO:0000256" key="1">
    <source>
        <dbReference type="ARBA" id="ARBA00022737"/>
    </source>
</evidence>
<evidence type="ECO:0000313" key="4">
    <source>
        <dbReference type="EMBL" id="JAV47790.1"/>
    </source>
</evidence>
<dbReference type="CDD" id="cd06721">
    <property type="entry name" value="PDZ1_syntenin-like"/>
    <property type="match status" value="1"/>
</dbReference>
<dbReference type="FunFam" id="2.30.42.10:FF:000043">
    <property type="entry name" value="Syntenin-1 isoform X1"/>
    <property type="match status" value="1"/>
</dbReference>
<accession>A0A1W7R9H5</accession>
<dbReference type="InterPro" id="IPR001478">
    <property type="entry name" value="PDZ"/>
</dbReference>
<dbReference type="EMBL" id="GFAH01000599">
    <property type="protein sequence ID" value="JAV47790.1"/>
    <property type="molecule type" value="Transcribed_RNA"/>
</dbReference>
<dbReference type="PANTHER" id="PTHR12345:SF3">
    <property type="entry name" value="PDZ DOMAIN-CONTAINING PROTEIN"/>
    <property type="match status" value="1"/>
</dbReference>
<feature type="domain" description="PDZ" evidence="3">
    <location>
        <begin position="133"/>
        <end position="212"/>
    </location>
</feature>
<dbReference type="CDD" id="cd06794">
    <property type="entry name" value="PDZ2_syntenin-like"/>
    <property type="match status" value="1"/>
</dbReference>
<evidence type="ECO:0000259" key="3">
    <source>
        <dbReference type="PROSITE" id="PS50106"/>
    </source>
</evidence>
<dbReference type="Gene3D" id="2.30.42.10">
    <property type="match status" value="2"/>
</dbReference>
<dbReference type="InterPro" id="IPR051230">
    <property type="entry name" value="APP-Binding"/>
</dbReference>
<name>A0A1W7R9H5_9SCOR</name>
<dbReference type="SMART" id="SM00228">
    <property type="entry name" value="PDZ"/>
    <property type="match status" value="2"/>
</dbReference>
<dbReference type="GO" id="GO:0005737">
    <property type="term" value="C:cytoplasm"/>
    <property type="evidence" value="ECO:0007669"/>
    <property type="project" value="TreeGrafter"/>
</dbReference>
<dbReference type="AlphaFoldDB" id="A0A1W7R9H5"/>
<dbReference type="Pfam" id="PF00595">
    <property type="entry name" value="PDZ"/>
    <property type="match status" value="2"/>
</dbReference>
<dbReference type="InterPro" id="IPR036034">
    <property type="entry name" value="PDZ_sf"/>
</dbReference>
<feature type="domain" description="PDZ" evidence="3">
    <location>
        <begin position="217"/>
        <end position="292"/>
    </location>
</feature>